<organism evidence="2 3">
    <name type="scientific">Herbiconiux aconitum</name>
    <dbReference type="NCBI Taxonomy" id="2970913"/>
    <lineage>
        <taxon>Bacteria</taxon>
        <taxon>Bacillati</taxon>
        <taxon>Actinomycetota</taxon>
        <taxon>Actinomycetes</taxon>
        <taxon>Micrococcales</taxon>
        <taxon>Microbacteriaceae</taxon>
        <taxon>Herbiconiux</taxon>
    </lineage>
</organism>
<accession>A0ABT2GRF7</accession>
<evidence type="ECO:0000256" key="1">
    <source>
        <dbReference type="SAM" id="Phobius"/>
    </source>
</evidence>
<dbReference type="RefSeq" id="WP_259508080.1">
    <property type="nucleotide sequence ID" value="NZ_JANLCM010000002.1"/>
</dbReference>
<comment type="caution">
    <text evidence="2">The sequence shown here is derived from an EMBL/GenBank/DDBJ whole genome shotgun (WGS) entry which is preliminary data.</text>
</comment>
<keyword evidence="1" id="KW-0812">Transmembrane</keyword>
<feature type="transmembrane region" description="Helical" evidence="1">
    <location>
        <begin position="80"/>
        <end position="100"/>
    </location>
</feature>
<protein>
    <submittedName>
        <fullName evidence="2">Uncharacterized protein</fullName>
    </submittedName>
</protein>
<dbReference type="Proteomes" id="UP001165584">
    <property type="component" value="Unassembled WGS sequence"/>
</dbReference>
<keyword evidence="1" id="KW-0472">Membrane</keyword>
<feature type="transmembrane region" description="Helical" evidence="1">
    <location>
        <begin position="158"/>
        <end position="178"/>
    </location>
</feature>
<evidence type="ECO:0000313" key="2">
    <source>
        <dbReference type="EMBL" id="MCS5718799.1"/>
    </source>
</evidence>
<evidence type="ECO:0000313" key="3">
    <source>
        <dbReference type="Proteomes" id="UP001165584"/>
    </source>
</evidence>
<feature type="transmembrane region" description="Helical" evidence="1">
    <location>
        <begin position="49"/>
        <end position="68"/>
    </location>
</feature>
<feature type="transmembrane region" description="Helical" evidence="1">
    <location>
        <begin position="12"/>
        <end position="37"/>
    </location>
</feature>
<keyword evidence="1" id="KW-1133">Transmembrane helix</keyword>
<feature type="transmembrane region" description="Helical" evidence="1">
    <location>
        <begin position="121"/>
        <end position="146"/>
    </location>
</feature>
<dbReference type="EMBL" id="JANLCM010000002">
    <property type="protein sequence ID" value="MCS5718799.1"/>
    <property type="molecule type" value="Genomic_DNA"/>
</dbReference>
<sequence>MGIFVGFVPWIVYWVLIGNTSFLTAVSVALVIFVIMLVVDKRKGRHPKVLEIGGLVFFAISFVIALFTNDSDVEKWLQPASTAAILVIAVIGVLIGRPFVRDYALETVSPEIAQTDSFRRVTVQLTWVWIAAFAVMTVSSAIPPIVDGNATIRDDADALSIICYWVIPFAALGLAAVVSKTYPARVHDEAVAAAAAR</sequence>
<keyword evidence="3" id="KW-1185">Reference proteome</keyword>
<proteinExistence type="predicted"/>
<reference evidence="2" key="1">
    <citation type="submission" date="2022-08" db="EMBL/GenBank/DDBJ databases">
        <authorList>
            <person name="Deng Y."/>
            <person name="Han X.-F."/>
            <person name="Zhang Y.-Q."/>
        </authorList>
    </citation>
    <scope>NUCLEOTIDE SEQUENCE</scope>
    <source>
        <strain evidence="2">CPCC 205763</strain>
    </source>
</reference>
<name>A0ABT2GRF7_9MICO</name>
<gene>
    <name evidence="2" type="ORF">N1027_11705</name>
</gene>